<evidence type="ECO:0000256" key="1">
    <source>
        <dbReference type="SAM" id="SignalP"/>
    </source>
</evidence>
<comment type="caution">
    <text evidence="2">The sequence shown here is derived from an EMBL/GenBank/DDBJ whole genome shotgun (WGS) entry which is preliminary data.</text>
</comment>
<dbReference type="EMBL" id="JBIRUI010000003">
    <property type="protein sequence ID" value="MFI1713917.1"/>
    <property type="molecule type" value="Genomic_DNA"/>
</dbReference>
<protein>
    <submittedName>
        <fullName evidence="2">Uncharacterized protein</fullName>
    </submittedName>
</protein>
<evidence type="ECO:0000313" key="2">
    <source>
        <dbReference type="EMBL" id="MFI1713917.1"/>
    </source>
</evidence>
<evidence type="ECO:0000313" key="3">
    <source>
        <dbReference type="Proteomes" id="UP001611339"/>
    </source>
</evidence>
<organism evidence="2 3">
    <name type="scientific">Streptomyces litmocidini</name>
    <dbReference type="NCBI Taxonomy" id="67318"/>
    <lineage>
        <taxon>Bacteria</taxon>
        <taxon>Bacillati</taxon>
        <taxon>Actinomycetota</taxon>
        <taxon>Actinomycetes</taxon>
        <taxon>Kitasatosporales</taxon>
        <taxon>Streptomycetaceae</taxon>
        <taxon>Streptomyces</taxon>
    </lineage>
</organism>
<reference evidence="2 3" key="1">
    <citation type="submission" date="2024-10" db="EMBL/GenBank/DDBJ databases">
        <title>The Natural Products Discovery Center: Release of the First 8490 Sequenced Strains for Exploring Actinobacteria Biosynthetic Diversity.</title>
        <authorList>
            <person name="Kalkreuter E."/>
            <person name="Kautsar S.A."/>
            <person name="Yang D."/>
            <person name="Bader C.D."/>
            <person name="Teijaro C.N."/>
            <person name="Fluegel L."/>
            <person name="Davis C.M."/>
            <person name="Simpson J.R."/>
            <person name="Lauterbach L."/>
            <person name="Steele A.D."/>
            <person name="Gui C."/>
            <person name="Meng S."/>
            <person name="Li G."/>
            <person name="Viehrig K."/>
            <person name="Ye F."/>
            <person name="Su P."/>
            <person name="Kiefer A.F."/>
            <person name="Nichols A."/>
            <person name="Cepeda A.J."/>
            <person name="Yan W."/>
            <person name="Fan B."/>
            <person name="Jiang Y."/>
            <person name="Adhikari A."/>
            <person name="Zheng C.-J."/>
            <person name="Schuster L."/>
            <person name="Cowan T.M."/>
            <person name="Smanski M.J."/>
            <person name="Chevrette M.G."/>
            <person name="De Carvalho L.P.S."/>
            <person name="Shen B."/>
        </authorList>
    </citation>
    <scope>NUCLEOTIDE SEQUENCE [LARGE SCALE GENOMIC DNA]</scope>
    <source>
        <strain evidence="2 3">NPDC020602</strain>
    </source>
</reference>
<name>A0ABW7U2Q1_9ACTN</name>
<feature type="signal peptide" evidence="1">
    <location>
        <begin position="1"/>
        <end position="27"/>
    </location>
</feature>
<keyword evidence="1" id="KW-0732">Signal</keyword>
<feature type="chain" id="PRO_5046874491" evidence="1">
    <location>
        <begin position="28"/>
        <end position="67"/>
    </location>
</feature>
<sequence length="67" mass="6537">MKRRIRTTLLTTLVVGLAGLATVTADAVTGGTGTNDTGWGAAVLTGAYDTGWGAPAAGAGTNDTGWG</sequence>
<keyword evidence="3" id="KW-1185">Reference proteome</keyword>
<dbReference type="Proteomes" id="UP001611339">
    <property type="component" value="Unassembled WGS sequence"/>
</dbReference>
<proteinExistence type="predicted"/>
<accession>A0ABW7U2Q1</accession>
<dbReference type="RefSeq" id="WP_185094568.1">
    <property type="nucleotide sequence ID" value="NZ_JBEYXG010000001.1"/>
</dbReference>
<gene>
    <name evidence="2" type="ORF">ACH407_10130</name>
</gene>